<dbReference type="RefSeq" id="WP_260796087.1">
    <property type="nucleotide sequence ID" value="NZ_CP093313.1"/>
</dbReference>
<evidence type="ECO:0000259" key="6">
    <source>
        <dbReference type="Pfam" id="PF04893"/>
    </source>
</evidence>
<name>A0A9J7BUV5_9BACT</name>
<sequence>MSDTSVQPVAESTPGLSQLARITNTFTAPSKTFTDIKNGHRSWWMPFLIYAVLGYVFFFAVNSKIGMRQVMENQINLSPKAQERMQQATPEAREQQMKISTYVTEGVFLAGPVFLIIMGLVISGVMLGTINFGFGGRAKFGSVLSVWMYAMLPSIFKTLLGIIVIYAGAAPESFNIKNFAPTNVGAFLNPADVGPAIYSLATSIDIVTIWTLILVGIGTATVAGVKRSSGYIAAFGWWILVVLIGVGWNAAFS</sequence>
<dbReference type="GO" id="GO:0016020">
    <property type="term" value="C:membrane"/>
    <property type="evidence" value="ECO:0007669"/>
    <property type="project" value="UniProtKB-SubCell"/>
</dbReference>
<evidence type="ECO:0000256" key="4">
    <source>
        <dbReference type="ARBA" id="ARBA00023136"/>
    </source>
</evidence>
<organism evidence="7 8">
    <name type="scientific">Occallatibacter riparius</name>
    <dbReference type="NCBI Taxonomy" id="1002689"/>
    <lineage>
        <taxon>Bacteria</taxon>
        <taxon>Pseudomonadati</taxon>
        <taxon>Acidobacteriota</taxon>
        <taxon>Terriglobia</taxon>
        <taxon>Terriglobales</taxon>
        <taxon>Acidobacteriaceae</taxon>
        <taxon>Occallatibacter</taxon>
    </lineage>
</organism>
<evidence type="ECO:0000313" key="7">
    <source>
        <dbReference type="EMBL" id="UWZ86447.1"/>
    </source>
</evidence>
<comment type="subcellular location">
    <subcellularLocation>
        <location evidence="1">Membrane</location>
        <topology evidence="1">Multi-pass membrane protein</topology>
    </subcellularLocation>
</comment>
<feature type="transmembrane region" description="Helical" evidence="5">
    <location>
        <begin position="107"/>
        <end position="134"/>
    </location>
</feature>
<feature type="transmembrane region" description="Helical" evidence="5">
    <location>
        <begin position="43"/>
        <end position="61"/>
    </location>
</feature>
<evidence type="ECO:0000313" key="8">
    <source>
        <dbReference type="Proteomes" id="UP001059380"/>
    </source>
</evidence>
<evidence type="ECO:0000256" key="5">
    <source>
        <dbReference type="SAM" id="Phobius"/>
    </source>
</evidence>
<dbReference type="AlphaFoldDB" id="A0A9J7BUV5"/>
<keyword evidence="4 5" id="KW-0472">Membrane</keyword>
<keyword evidence="3 5" id="KW-1133">Transmembrane helix</keyword>
<feature type="transmembrane region" description="Helical" evidence="5">
    <location>
        <begin position="231"/>
        <end position="252"/>
    </location>
</feature>
<evidence type="ECO:0000256" key="3">
    <source>
        <dbReference type="ARBA" id="ARBA00022989"/>
    </source>
</evidence>
<reference evidence="7" key="1">
    <citation type="submission" date="2021-04" db="EMBL/GenBank/DDBJ databases">
        <title>Phylogenetic analysis of Acidobacteriaceae.</title>
        <authorList>
            <person name="Qiu L."/>
            <person name="Zhang Q."/>
        </authorList>
    </citation>
    <scope>NUCLEOTIDE SEQUENCE</scope>
    <source>
        <strain evidence="7">DSM 25168</strain>
    </source>
</reference>
<keyword evidence="2 5" id="KW-0812">Transmembrane</keyword>
<dbReference type="Pfam" id="PF04893">
    <property type="entry name" value="Yip1"/>
    <property type="match status" value="1"/>
</dbReference>
<dbReference type="Proteomes" id="UP001059380">
    <property type="component" value="Chromosome"/>
</dbReference>
<feature type="transmembrane region" description="Helical" evidence="5">
    <location>
        <begin position="146"/>
        <end position="169"/>
    </location>
</feature>
<keyword evidence="8" id="KW-1185">Reference proteome</keyword>
<feature type="domain" description="Yip1" evidence="6">
    <location>
        <begin position="25"/>
        <end position="247"/>
    </location>
</feature>
<feature type="transmembrane region" description="Helical" evidence="5">
    <location>
        <begin position="206"/>
        <end position="225"/>
    </location>
</feature>
<dbReference type="InterPro" id="IPR006977">
    <property type="entry name" value="Yip1_dom"/>
</dbReference>
<gene>
    <name evidence="7" type="ORF">MOP44_10990</name>
</gene>
<dbReference type="EMBL" id="CP093313">
    <property type="protein sequence ID" value="UWZ86447.1"/>
    <property type="molecule type" value="Genomic_DNA"/>
</dbReference>
<protein>
    <submittedName>
        <fullName evidence="7">YIP1 family protein</fullName>
    </submittedName>
</protein>
<dbReference type="KEGG" id="orp:MOP44_10990"/>
<accession>A0A9J7BUV5</accession>
<evidence type="ECO:0000256" key="1">
    <source>
        <dbReference type="ARBA" id="ARBA00004141"/>
    </source>
</evidence>
<proteinExistence type="predicted"/>
<evidence type="ECO:0000256" key="2">
    <source>
        <dbReference type="ARBA" id="ARBA00022692"/>
    </source>
</evidence>